<dbReference type="Proteomes" id="UP000466442">
    <property type="component" value="Unassembled WGS sequence"/>
</dbReference>
<organism evidence="4 5">
    <name type="scientific">Apolygus lucorum</name>
    <name type="common">Small green plant bug</name>
    <name type="synonym">Lygocoris lucorum</name>
    <dbReference type="NCBI Taxonomy" id="248454"/>
    <lineage>
        <taxon>Eukaryota</taxon>
        <taxon>Metazoa</taxon>
        <taxon>Ecdysozoa</taxon>
        <taxon>Arthropoda</taxon>
        <taxon>Hexapoda</taxon>
        <taxon>Insecta</taxon>
        <taxon>Pterygota</taxon>
        <taxon>Neoptera</taxon>
        <taxon>Paraneoptera</taxon>
        <taxon>Hemiptera</taxon>
        <taxon>Heteroptera</taxon>
        <taxon>Panheteroptera</taxon>
        <taxon>Cimicomorpha</taxon>
        <taxon>Miridae</taxon>
        <taxon>Mirini</taxon>
        <taxon>Apolygus</taxon>
    </lineage>
</organism>
<evidence type="ECO:0000256" key="1">
    <source>
        <dbReference type="ARBA" id="ARBA00023157"/>
    </source>
</evidence>
<dbReference type="GO" id="GO:0004252">
    <property type="term" value="F:serine-type endopeptidase activity"/>
    <property type="evidence" value="ECO:0007669"/>
    <property type="project" value="InterPro"/>
</dbReference>
<dbReference type="InterPro" id="IPR009003">
    <property type="entry name" value="Peptidase_S1_PA"/>
</dbReference>
<dbReference type="EMBL" id="WIXP02000006">
    <property type="protein sequence ID" value="KAF6209983.1"/>
    <property type="molecule type" value="Genomic_DNA"/>
</dbReference>
<dbReference type="SUPFAM" id="SSF50494">
    <property type="entry name" value="Trypsin-like serine proteases"/>
    <property type="match status" value="1"/>
</dbReference>
<keyword evidence="1" id="KW-1015">Disulfide bond</keyword>
<accession>A0A8S9XM15</accession>
<keyword evidence="5" id="KW-1185">Reference proteome</keyword>
<dbReference type="Gene3D" id="2.40.10.10">
    <property type="entry name" value="Trypsin-like serine proteases"/>
    <property type="match status" value="1"/>
</dbReference>
<dbReference type="AlphaFoldDB" id="A0A8S9XM15"/>
<protein>
    <recommendedName>
        <fullName evidence="3">Peptidase S1 domain-containing protein</fullName>
    </recommendedName>
</protein>
<dbReference type="InterPro" id="IPR051487">
    <property type="entry name" value="Ser/Thr_Proteases_Immune/Dev"/>
</dbReference>
<dbReference type="InterPro" id="IPR043504">
    <property type="entry name" value="Peptidase_S1_PA_chymotrypsin"/>
</dbReference>
<evidence type="ECO:0000259" key="3">
    <source>
        <dbReference type="Pfam" id="PF00089"/>
    </source>
</evidence>
<evidence type="ECO:0000256" key="2">
    <source>
        <dbReference type="ARBA" id="ARBA00024195"/>
    </source>
</evidence>
<dbReference type="InterPro" id="IPR001254">
    <property type="entry name" value="Trypsin_dom"/>
</dbReference>
<evidence type="ECO:0000313" key="5">
    <source>
        <dbReference type="Proteomes" id="UP000466442"/>
    </source>
</evidence>
<comment type="caution">
    <text evidence="4">The sequence shown here is derived from an EMBL/GenBank/DDBJ whole genome shotgun (WGS) entry which is preliminary data.</text>
</comment>
<reference evidence="4" key="1">
    <citation type="journal article" date="2021" name="Mol. Ecol. Resour.">
        <title>Apolygus lucorum genome provides insights into omnivorousness and mesophyll feeding.</title>
        <authorList>
            <person name="Liu Y."/>
            <person name="Liu H."/>
            <person name="Wang H."/>
            <person name="Huang T."/>
            <person name="Liu B."/>
            <person name="Yang B."/>
            <person name="Yin L."/>
            <person name="Li B."/>
            <person name="Zhang Y."/>
            <person name="Zhang S."/>
            <person name="Jiang F."/>
            <person name="Zhang X."/>
            <person name="Ren Y."/>
            <person name="Wang B."/>
            <person name="Wang S."/>
            <person name="Lu Y."/>
            <person name="Wu K."/>
            <person name="Fan W."/>
            <person name="Wang G."/>
        </authorList>
    </citation>
    <scope>NUCLEOTIDE SEQUENCE</scope>
    <source>
        <strain evidence="4">12Hb</strain>
    </source>
</reference>
<dbReference type="PANTHER" id="PTHR24256">
    <property type="entry name" value="TRYPTASE-RELATED"/>
    <property type="match status" value="1"/>
</dbReference>
<dbReference type="OrthoDB" id="10061449at2759"/>
<proteinExistence type="inferred from homology"/>
<dbReference type="Pfam" id="PF00089">
    <property type="entry name" value="Trypsin"/>
    <property type="match status" value="1"/>
</dbReference>
<evidence type="ECO:0000313" key="4">
    <source>
        <dbReference type="EMBL" id="KAF6209983.1"/>
    </source>
</evidence>
<feature type="domain" description="Peptidase S1" evidence="3">
    <location>
        <begin position="40"/>
        <end position="162"/>
    </location>
</feature>
<dbReference type="GO" id="GO:0006508">
    <property type="term" value="P:proteolysis"/>
    <property type="evidence" value="ECO:0007669"/>
    <property type="project" value="InterPro"/>
</dbReference>
<gene>
    <name evidence="4" type="ORF">GE061_015738</name>
</gene>
<name>A0A8S9XM15_APOLU</name>
<comment type="similarity">
    <text evidence="2">Belongs to the peptidase S1 family. CLIP subfamily.</text>
</comment>
<sequence length="205" mass="22992">MQFVMITGLPRISDYQKIDVKLENFQAQEEKPVGTGNLRIAKGQDAKEGEFPYVVALLRNYHKTRNYHEHRGSGTLVTNAHVLTACHLLVNEDGTVKIDVNLLAKPSDIGIMAGTVDWNNTAESIRVYGHELKVHPLCARTHTSLVYDFGLVLLERALELKQGRIEALKFPDYSCITLVNSLVYELAECVIMEAERGLLLTQELS</sequence>